<dbReference type="Proteomes" id="UP000177354">
    <property type="component" value="Unassembled WGS sequence"/>
</dbReference>
<sequence length="164" mass="18369">METRKLIITGTILFLIFAVLYLFYLAFISGRPVSPTKKEKITPIPIFLLSPTIVRPTASRKISISGVTVNDFFQVSQRQLVNGDAIITDTEKFQTVYFARGNYFLITVKKEPFEIARLEAEADFLRIIGVDQINACRLEVAVNTVQFADPELAGQAFPLSFCGI</sequence>
<keyword evidence="1" id="KW-1133">Transmembrane helix</keyword>
<protein>
    <submittedName>
        <fullName evidence="2">Uncharacterized protein</fullName>
    </submittedName>
</protein>
<evidence type="ECO:0000313" key="3">
    <source>
        <dbReference type="Proteomes" id="UP000177354"/>
    </source>
</evidence>
<evidence type="ECO:0000256" key="1">
    <source>
        <dbReference type="SAM" id="Phobius"/>
    </source>
</evidence>
<reference evidence="2 3" key="1">
    <citation type="journal article" date="2016" name="Nat. Commun.">
        <title>Thousands of microbial genomes shed light on interconnected biogeochemical processes in an aquifer system.</title>
        <authorList>
            <person name="Anantharaman K."/>
            <person name="Brown C.T."/>
            <person name="Hug L.A."/>
            <person name="Sharon I."/>
            <person name="Castelle C.J."/>
            <person name="Probst A.J."/>
            <person name="Thomas B.C."/>
            <person name="Singh A."/>
            <person name="Wilkins M.J."/>
            <person name="Karaoz U."/>
            <person name="Brodie E.L."/>
            <person name="Williams K.H."/>
            <person name="Hubbard S.S."/>
            <person name="Banfield J.F."/>
        </authorList>
    </citation>
    <scope>NUCLEOTIDE SEQUENCE [LARGE SCALE GENOMIC DNA]</scope>
</reference>
<proteinExistence type="predicted"/>
<dbReference type="AlphaFoldDB" id="A0A1F5Z005"/>
<evidence type="ECO:0000313" key="2">
    <source>
        <dbReference type="EMBL" id="OGG05683.1"/>
    </source>
</evidence>
<organism evidence="2 3">
    <name type="scientific">Candidatus Gottesmanbacteria bacterium RIFCSPHIGHO2_01_FULL_40_15</name>
    <dbReference type="NCBI Taxonomy" id="1798376"/>
    <lineage>
        <taxon>Bacteria</taxon>
        <taxon>Candidatus Gottesmaniibacteriota</taxon>
    </lineage>
</organism>
<accession>A0A1F5Z005</accession>
<gene>
    <name evidence="2" type="ORF">A2777_00395</name>
</gene>
<dbReference type="EMBL" id="MFJF01000027">
    <property type="protein sequence ID" value="OGG05683.1"/>
    <property type="molecule type" value="Genomic_DNA"/>
</dbReference>
<name>A0A1F5Z005_9BACT</name>
<keyword evidence="1" id="KW-0812">Transmembrane</keyword>
<keyword evidence="1" id="KW-0472">Membrane</keyword>
<comment type="caution">
    <text evidence="2">The sequence shown here is derived from an EMBL/GenBank/DDBJ whole genome shotgun (WGS) entry which is preliminary data.</text>
</comment>
<feature type="transmembrane region" description="Helical" evidence="1">
    <location>
        <begin position="6"/>
        <end position="28"/>
    </location>
</feature>